<evidence type="ECO:0000256" key="6">
    <source>
        <dbReference type="RuleBase" id="RU362125"/>
    </source>
</evidence>
<organism evidence="10 11">
    <name type="scientific">Nocardioides immobilis</name>
    <dbReference type="NCBI Taxonomy" id="2049295"/>
    <lineage>
        <taxon>Bacteria</taxon>
        <taxon>Bacillati</taxon>
        <taxon>Actinomycetota</taxon>
        <taxon>Actinomycetes</taxon>
        <taxon>Propionibacteriales</taxon>
        <taxon>Nocardioidaceae</taxon>
        <taxon>Nocardioides</taxon>
    </lineage>
</organism>
<accession>A0A417Y6P1</accession>
<dbReference type="Gene3D" id="1.10.540.10">
    <property type="entry name" value="Acyl-CoA dehydrogenase/oxidase, N-terminal domain"/>
    <property type="match status" value="1"/>
</dbReference>
<dbReference type="EMBL" id="QXGH01000010">
    <property type="protein sequence ID" value="RHW28378.1"/>
    <property type="molecule type" value="Genomic_DNA"/>
</dbReference>
<dbReference type="PANTHER" id="PTHR43884">
    <property type="entry name" value="ACYL-COA DEHYDROGENASE"/>
    <property type="match status" value="1"/>
</dbReference>
<dbReference type="OrthoDB" id="142556at2"/>
<dbReference type="PANTHER" id="PTHR43884:SF12">
    <property type="entry name" value="ISOVALERYL-COA DEHYDROGENASE, MITOCHONDRIAL-RELATED"/>
    <property type="match status" value="1"/>
</dbReference>
<reference evidence="10 11" key="1">
    <citation type="submission" date="2018-09" db="EMBL/GenBank/DDBJ databases">
        <title>Genome sequencing of Nocardioides immobilis CCTCC AB 2017083 for comparison to Nocardioides silvaticus.</title>
        <authorList>
            <person name="Li C."/>
            <person name="Wang G."/>
        </authorList>
    </citation>
    <scope>NUCLEOTIDE SEQUENCE [LARGE SCALE GENOMIC DNA]</scope>
    <source>
        <strain evidence="10 11">CCTCC AB 2017083</strain>
    </source>
</reference>
<dbReference type="AlphaFoldDB" id="A0A417Y6P1"/>
<dbReference type="Proteomes" id="UP000283644">
    <property type="component" value="Unassembled WGS sequence"/>
</dbReference>
<dbReference type="SUPFAM" id="SSF56645">
    <property type="entry name" value="Acyl-CoA dehydrogenase NM domain-like"/>
    <property type="match status" value="1"/>
</dbReference>
<dbReference type="Gene3D" id="1.20.140.10">
    <property type="entry name" value="Butyryl-CoA Dehydrogenase, subunit A, domain 3"/>
    <property type="match status" value="1"/>
</dbReference>
<comment type="caution">
    <text evidence="10">The sequence shown here is derived from an EMBL/GenBank/DDBJ whole genome shotgun (WGS) entry which is preliminary data.</text>
</comment>
<dbReference type="PROSITE" id="PS00072">
    <property type="entry name" value="ACYL_COA_DH_1"/>
    <property type="match status" value="1"/>
</dbReference>
<keyword evidence="4 6" id="KW-0274">FAD</keyword>
<evidence type="ECO:0000256" key="5">
    <source>
        <dbReference type="ARBA" id="ARBA00023002"/>
    </source>
</evidence>
<dbReference type="InterPro" id="IPR009075">
    <property type="entry name" value="AcylCo_DH/oxidase_C"/>
</dbReference>
<evidence type="ECO:0000256" key="4">
    <source>
        <dbReference type="ARBA" id="ARBA00022827"/>
    </source>
</evidence>
<comment type="similarity">
    <text evidence="2 6">Belongs to the acyl-CoA dehydrogenase family.</text>
</comment>
<dbReference type="Pfam" id="PF02770">
    <property type="entry name" value="Acyl-CoA_dh_M"/>
    <property type="match status" value="1"/>
</dbReference>
<comment type="cofactor">
    <cofactor evidence="1 6">
        <name>FAD</name>
        <dbReference type="ChEBI" id="CHEBI:57692"/>
    </cofactor>
</comment>
<evidence type="ECO:0000256" key="2">
    <source>
        <dbReference type="ARBA" id="ARBA00009347"/>
    </source>
</evidence>
<dbReference type="GO" id="GO:0003995">
    <property type="term" value="F:acyl-CoA dehydrogenase activity"/>
    <property type="evidence" value="ECO:0007669"/>
    <property type="project" value="InterPro"/>
</dbReference>
<feature type="domain" description="Acyl-CoA dehydrogenase/oxidase N-terminal" evidence="9">
    <location>
        <begin position="6"/>
        <end position="119"/>
    </location>
</feature>
<dbReference type="GO" id="GO:0050660">
    <property type="term" value="F:flavin adenine dinucleotide binding"/>
    <property type="evidence" value="ECO:0007669"/>
    <property type="project" value="InterPro"/>
</dbReference>
<sequence length="386" mass="42541">MDFSLTPELADFQRHLHSWVDSKLPKAAAREWEAREHEYPVELWDLMAEQGLHAVGLPEEYGGSGVDVLSQVIIGRELSRTLGGLVWIWGLSSFCARSIAESGSEALKADLLPRLAGGEIKIAIAVTEPSGGTDLLGSMRTTARKVEGGWLVRGQKIWSTAAHVSDYLLVLAKSDPDAERPSRGMTLFLIPNPSKGLEIRQIPKLGMRAVGSCEVFLDDVFVPDEYIVGDVHDGWRGILTSLNNERIIVSSLCLGVLDGVLEDAVQYMKERHAFGRPIGQFQALQHYVADMAMWQMQSELAIYRAAWLQQTGQDVGTAATMAKVIASDYATKAADLGIQILGGMGYAQETDMQRYWRDVRLYRIGPITNEMGKNLIAESFGLGRSF</sequence>
<evidence type="ECO:0000259" key="9">
    <source>
        <dbReference type="Pfam" id="PF02771"/>
    </source>
</evidence>
<dbReference type="InterPro" id="IPR013786">
    <property type="entry name" value="AcylCoA_DH/ox_N"/>
</dbReference>
<dbReference type="Pfam" id="PF02771">
    <property type="entry name" value="Acyl-CoA_dh_N"/>
    <property type="match status" value="1"/>
</dbReference>
<keyword evidence="11" id="KW-1185">Reference proteome</keyword>
<evidence type="ECO:0000259" key="7">
    <source>
        <dbReference type="Pfam" id="PF00441"/>
    </source>
</evidence>
<name>A0A417Y6P1_9ACTN</name>
<evidence type="ECO:0000256" key="1">
    <source>
        <dbReference type="ARBA" id="ARBA00001974"/>
    </source>
</evidence>
<evidence type="ECO:0000259" key="8">
    <source>
        <dbReference type="Pfam" id="PF02770"/>
    </source>
</evidence>
<keyword evidence="3 6" id="KW-0285">Flavoprotein</keyword>
<protein>
    <submittedName>
        <fullName evidence="10">Acyl-CoA dehydrogenase</fullName>
    </submittedName>
</protein>
<dbReference type="InterPro" id="IPR046373">
    <property type="entry name" value="Acyl-CoA_Oxase/DH_mid-dom_sf"/>
</dbReference>
<dbReference type="InterPro" id="IPR036250">
    <property type="entry name" value="AcylCo_DH-like_C"/>
</dbReference>
<dbReference type="InterPro" id="IPR009100">
    <property type="entry name" value="AcylCoA_DH/oxidase_NM_dom_sf"/>
</dbReference>
<dbReference type="InterPro" id="IPR006089">
    <property type="entry name" value="Acyl-CoA_DH_CS"/>
</dbReference>
<evidence type="ECO:0000256" key="3">
    <source>
        <dbReference type="ARBA" id="ARBA00022630"/>
    </source>
</evidence>
<dbReference type="InterPro" id="IPR037069">
    <property type="entry name" value="AcylCoA_DH/ox_N_sf"/>
</dbReference>
<feature type="domain" description="Acyl-CoA oxidase/dehydrogenase middle" evidence="8">
    <location>
        <begin position="123"/>
        <end position="220"/>
    </location>
</feature>
<gene>
    <name evidence="10" type="ORF">D0Z08_05270</name>
</gene>
<dbReference type="InterPro" id="IPR006091">
    <property type="entry name" value="Acyl-CoA_Oxase/DH_mid-dom"/>
</dbReference>
<dbReference type="FunFam" id="1.20.140.10:FF:000001">
    <property type="entry name" value="Acyl-CoA dehydrogenase"/>
    <property type="match status" value="1"/>
</dbReference>
<evidence type="ECO:0000313" key="11">
    <source>
        <dbReference type="Proteomes" id="UP000283644"/>
    </source>
</evidence>
<dbReference type="PIRSF" id="PIRSF016578">
    <property type="entry name" value="HsaA"/>
    <property type="match status" value="1"/>
</dbReference>
<dbReference type="Gene3D" id="2.40.110.10">
    <property type="entry name" value="Butyryl-CoA Dehydrogenase, subunit A, domain 2"/>
    <property type="match status" value="1"/>
</dbReference>
<feature type="domain" description="Acyl-CoA dehydrogenase/oxidase C-terminal" evidence="7">
    <location>
        <begin position="233"/>
        <end position="379"/>
    </location>
</feature>
<proteinExistence type="inferred from homology"/>
<evidence type="ECO:0000313" key="10">
    <source>
        <dbReference type="EMBL" id="RHW28378.1"/>
    </source>
</evidence>
<keyword evidence="5 6" id="KW-0560">Oxidoreductase</keyword>
<dbReference type="PROSITE" id="PS00073">
    <property type="entry name" value="ACYL_COA_DH_2"/>
    <property type="match status" value="1"/>
</dbReference>
<dbReference type="SUPFAM" id="SSF47203">
    <property type="entry name" value="Acyl-CoA dehydrogenase C-terminal domain-like"/>
    <property type="match status" value="1"/>
</dbReference>
<dbReference type="RefSeq" id="WP_118923345.1">
    <property type="nucleotide sequence ID" value="NZ_QXGH01000010.1"/>
</dbReference>
<dbReference type="Pfam" id="PF00441">
    <property type="entry name" value="Acyl-CoA_dh_1"/>
    <property type="match status" value="1"/>
</dbReference>